<comment type="caution">
    <text evidence="2">The sequence shown here is derived from an EMBL/GenBank/DDBJ whole genome shotgun (WGS) entry which is preliminary data.</text>
</comment>
<keyword evidence="3" id="KW-1185">Reference proteome</keyword>
<reference evidence="3" key="1">
    <citation type="journal article" date="2019" name="Int. J. Syst. Evol. Microbiol.">
        <title>The Global Catalogue of Microorganisms (GCM) 10K type strain sequencing project: providing services to taxonomists for standard genome sequencing and annotation.</title>
        <authorList>
            <consortium name="The Broad Institute Genomics Platform"/>
            <consortium name="The Broad Institute Genome Sequencing Center for Infectious Disease"/>
            <person name="Wu L."/>
            <person name="Ma J."/>
        </authorList>
    </citation>
    <scope>NUCLEOTIDE SEQUENCE [LARGE SCALE GENOMIC DNA]</scope>
    <source>
        <strain evidence="3">JCM 17927</strain>
    </source>
</reference>
<name>A0ABP8NK80_9BACT</name>
<evidence type="ECO:0000313" key="3">
    <source>
        <dbReference type="Proteomes" id="UP001501175"/>
    </source>
</evidence>
<protein>
    <recommendedName>
        <fullName evidence="4">Outer membrane protein beta-barrel domain-containing protein</fullName>
    </recommendedName>
</protein>
<evidence type="ECO:0000313" key="2">
    <source>
        <dbReference type="EMBL" id="GAA4467272.1"/>
    </source>
</evidence>
<sequence>MNNNTGTTTGTTDPNMNTNTNTNTGTYSTTPTNTNTGTYNNTTGTGTINNSTTPSTNNSTYSTTTTTTTSSTDPYATRDTYQDGVMDKPGRFGIYAGINRSNFIGEANNLTYEARYGYQIGVYGRTGGTVFGQLGAEFRTTTSQVFRAGTVSSSDVRANLDQQFLAIPAWIGIRVGSVAGLRLQAGAELSALIGRGKGNVDLGLDDVNRTQLNGLLGAGVNLGPITLDAFYNHGLARIFDRGADFKRRMFGFNVGLRF</sequence>
<dbReference type="EMBL" id="BAABHD010000082">
    <property type="protein sequence ID" value="GAA4467272.1"/>
    <property type="molecule type" value="Genomic_DNA"/>
</dbReference>
<accession>A0ABP8NK80</accession>
<feature type="compositionally biased region" description="Low complexity" evidence="1">
    <location>
        <begin position="1"/>
        <end position="72"/>
    </location>
</feature>
<dbReference type="Proteomes" id="UP001501175">
    <property type="component" value="Unassembled WGS sequence"/>
</dbReference>
<gene>
    <name evidence="2" type="ORF">GCM10023189_50660</name>
</gene>
<organism evidence="2 3">
    <name type="scientific">Nibrella saemangeumensis</name>
    <dbReference type="NCBI Taxonomy" id="1084526"/>
    <lineage>
        <taxon>Bacteria</taxon>
        <taxon>Pseudomonadati</taxon>
        <taxon>Bacteroidota</taxon>
        <taxon>Cytophagia</taxon>
        <taxon>Cytophagales</taxon>
        <taxon>Spirosomataceae</taxon>
        <taxon>Nibrella</taxon>
    </lineage>
</organism>
<evidence type="ECO:0000256" key="1">
    <source>
        <dbReference type="SAM" id="MobiDB-lite"/>
    </source>
</evidence>
<feature type="region of interest" description="Disordered" evidence="1">
    <location>
        <begin position="1"/>
        <end position="82"/>
    </location>
</feature>
<evidence type="ECO:0008006" key="4">
    <source>
        <dbReference type="Google" id="ProtNLM"/>
    </source>
</evidence>
<proteinExistence type="predicted"/>